<dbReference type="EMBL" id="IACK01130635">
    <property type="protein sequence ID" value="LAA86928.1"/>
    <property type="molecule type" value="Transcribed_RNA"/>
</dbReference>
<reference evidence="1" key="1">
    <citation type="submission" date="2017-07" db="EMBL/GenBank/DDBJ databases">
        <authorList>
            <person name="Mikheyev A."/>
            <person name="Grau M."/>
        </authorList>
    </citation>
    <scope>NUCLEOTIDE SEQUENCE</scope>
    <source>
        <tissue evidence="1">Venom_gland</tissue>
    </source>
</reference>
<sequence>MFAAAMIISHCPQLEKIPLRKKRELKQKEHISALLKTRHECAGQGFTFISSSPLSSSKFYVRLFCRGCGTVFPGENIQQKHKKLLFMTLEIKQSKEYFKFLHFLCCMIG</sequence>
<reference evidence="1" key="2">
    <citation type="submission" date="2017-11" db="EMBL/GenBank/DDBJ databases">
        <title>Coralsnake Venomics: Analyses of Venom Gland Transcriptomes and Proteomes of Six Brazilian Taxa.</title>
        <authorList>
            <person name="Aird S.D."/>
            <person name="Jorge da Silva N."/>
            <person name="Qiu L."/>
            <person name="Villar-Briones A."/>
            <person name="Aparecida-Saddi V."/>
            <person name="Campos-Telles M.P."/>
            <person name="Grau M."/>
            <person name="Mikheyev A.S."/>
        </authorList>
    </citation>
    <scope>NUCLEOTIDE SEQUENCE</scope>
    <source>
        <tissue evidence="1">Venom_gland</tissue>
    </source>
</reference>
<accession>A0A2D4IRP5</accession>
<name>A0A2D4IRP5_MICLE</name>
<dbReference type="EMBL" id="IACK01130639">
    <property type="protein sequence ID" value="LAA86938.1"/>
    <property type="molecule type" value="Transcribed_RNA"/>
</dbReference>
<dbReference type="EMBL" id="IACK01130631">
    <property type="protein sequence ID" value="LAA86922.1"/>
    <property type="molecule type" value="Transcribed_RNA"/>
</dbReference>
<organism evidence="1">
    <name type="scientific">Micrurus lemniscatus lemniscatus</name>
    <dbReference type="NCBI Taxonomy" id="129467"/>
    <lineage>
        <taxon>Eukaryota</taxon>
        <taxon>Metazoa</taxon>
        <taxon>Chordata</taxon>
        <taxon>Craniata</taxon>
        <taxon>Vertebrata</taxon>
        <taxon>Euteleostomi</taxon>
        <taxon>Lepidosauria</taxon>
        <taxon>Squamata</taxon>
        <taxon>Bifurcata</taxon>
        <taxon>Unidentata</taxon>
        <taxon>Episquamata</taxon>
        <taxon>Toxicofera</taxon>
        <taxon>Serpentes</taxon>
        <taxon>Colubroidea</taxon>
        <taxon>Elapidae</taxon>
        <taxon>Elapinae</taxon>
        <taxon>Micrurus</taxon>
    </lineage>
</organism>
<dbReference type="AlphaFoldDB" id="A0A2D4IRP5"/>
<proteinExistence type="predicted"/>
<protein>
    <submittedName>
        <fullName evidence="1">Uncharacterized protein</fullName>
    </submittedName>
</protein>
<evidence type="ECO:0000313" key="1">
    <source>
        <dbReference type="EMBL" id="LAA86922.1"/>
    </source>
</evidence>